<evidence type="ECO:0000313" key="1">
    <source>
        <dbReference type="EMBL" id="GAG89463.1"/>
    </source>
</evidence>
<reference evidence="1" key="1">
    <citation type="journal article" date="2014" name="Front. Microbiol.">
        <title>High frequency of phylogenetically diverse reductive dehalogenase-homologous genes in deep subseafloor sedimentary metagenomes.</title>
        <authorList>
            <person name="Kawai M."/>
            <person name="Futagami T."/>
            <person name="Toyoda A."/>
            <person name="Takaki Y."/>
            <person name="Nishi S."/>
            <person name="Hori S."/>
            <person name="Arai W."/>
            <person name="Tsubouchi T."/>
            <person name="Morono Y."/>
            <person name="Uchiyama I."/>
            <person name="Ito T."/>
            <person name="Fujiyama A."/>
            <person name="Inagaki F."/>
            <person name="Takami H."/>
        </authorList>
    </citation>
    <scope>NUCLEOTIDE SEQUENCE</scope>
    <source>
        <strain evidence="1">Expedition CK06-06</strain>
    </source>
</reference>
<organism evidence="1">
    <name type="scientific">marine sediment metagenome</name>
    <dbReference type="NCBI Taxonomy" id="412755"/>
    <lineage>
        <taxon>unclassified sequences</taxon>
        <taxon>metagenomes</taxon>
        <taxon>ecological metagenomes</taxon>
    </lineage>
</organism>
<dbReference type="Pfam" id="PF08735">
    <property type="entry name" value="DUF1786"/>
    <property type="match status" value="1"/>
</dbReference>
<dbReference type="EMBL" id="BART01013241">
    <property type="protein sequence ID" value="GAG89463.1"/>
    <property type="molecule type" value="Genomic_DNA"/>
</dbReference>
<sequence length="131" mass="14263">DSDEIAGVFEHHTGLLNSAKLDRLLVELADGTISNEDVYEDSGHGAFTQTDYRFSSEDSRFHVAVTGPRRKLMTDSSLKPYFATPFGDMMLSGCFGLLASTAQLLPNLREPILSSMKGYGGSGTPPWELDS</sequence>
<protein>
    <submittedName>
        <fullName evidence="1">Uncharacterized protein</fullName>
    </submittedName>
</protein>
<name>X1BZ68_9ZZZZ</name>
<gene>
    <name evidence="1" type="ORF">S01H4_27197</name>
</gene>
<dbReference type="InterPro" id="IPR014846">
    <property type="entry name" value="DUF1786_pyruvate_format-lyase"/>
</dbReference>
<accession>X1BZ68</accession>
<feature type="non-terminal residue" evidence="1">
    <location>
        <position position="1"/>
    </location>
</feature>
<proteinExistence type="predicted"/>
<comment type="caution">
    <text evidence="1">The sequence shown here is derived from an EMBL/GenBank/DDBJ whole genome shotgun (WGS) entry which is preliminary data.</text>
</comment>
<dbReference type="AlphaFoldDB" id="X1BZ68"/>